<keyword evidence="8" id="KW-0675">Receptor</keyword>
<dbReference type="FunFam" id="1.10.510.10:FF:000336">
    <property type="entry name" value="Cysteine-rich receptor-like protein kinase 2"/>
    <property type="match status" value="1"/>
</dbReference>
<dbReference type="InterPro" id="IPR052059">
    <property type="entry name" value="CR_Ser/Thr_kinase"/>
</dbReference>
<keyword evidence="4" id="KW-0677">Repeat</keyword>
<evidence type="ECO:0000256" key="5">
    <source>
        <dbReference type="ARBA" id="ARBA00022741"/>
    </source>
</evidence>
<dbReference type="InterPro" id="IPR017441">
    <property type="entry name" value="Protein_kinase_ATP_BS"/>
</dbReference>
<protein>
    <recommendedName>
        <fullName evidence="17">Cysteine-rich receptor-like protein kinase</fullName>
    </recommendedName>
</protein>
<evidence type="ECO:0000256" key="10">
    <source>
        <dbReference type="PROSITE-ProRule" id="PRU10141"/>
    </source>
</evidence>
<evidence type="ECO:0000256" key="8">
    <source>
        <dbReference type="ARBA" id="ARBA00023170"/>
    </source>
</evidence>
<feature type="chain" id="PRO_5041306705" description="Cysteine-rich receptor-like protein kinase" evidence="12">
    <location>
        <begin position="40"/>
        <end position="650"/>
    </location>
</feature>
<gene>
    <name evidence="15" type="ORF">LSALG_LOCUS11445</name>
</gene>
<keyword evidence="11" id="KW-0812">Transmembrane</keyword>
<evidence type="ECO:0000313" key="15">
    <source>
        <dbReference type="EMBL" id="CAI9271167.1"/>
    </source>
</evidence>
<dbReference type="InterPro" id="IPR002902">
    <property type="entry name" value="GNK2"/>
</dbReference>
<keyword evidence="11" id="KW-0472">Membrane</keyword>
<evidence type="ECO:0000256" key="1">
    <source>
        <dbReference type="ARBA" id="ARBA00022527"/>
    </source>
</evidence>
<keyword evidence="9" id="KW-0325">Glycoprotein</keyword>
<evidence type="ECO:0000259" key="13">
    <source>
        <dbReference type="PROSITE" id="PS50011"/>
    </source>
</evidence>
<keyword evidence="7 10" id="KW-0067">ATP-binding</keyword>
<dbReference type="GO" id="GO:0004674">
    <property type="term" value="F:protein serine/threonine kinase activity"/>
    <property type="evidence" value="ECO:0007669"/>
    <property type="project" value="UniProtKB-KW"/>
</dbReference>
<keyword evidence="1" id="KW-0723">Serine/threonine-protein kinase</keyword>
<evidence type="ECO:0000256" key="12">
    <source>
        <dbReference type="SAM" id="SignalP"/>
    </source>
</evidence>
<evidence type="ECO:0000259" key="14">
    <source>
        <dbReference type="PROSITE" id="PS51473"/>
    </source>
</evidence>
<feature type="binding site" evidence="10">
    <location>
        <position position="375"/>
    </location>
    <ligand>
        <name>ATP</name>
        <dbReference type="ChEBI" id="CHEBI:30616"/>
    </ligand>
</feature>
<evidence type="ECO:0000256" key="2">
    <source>
        <dbReference type="ARBA" id="ARBA00022679"/>
    </source>
</evidence>
<feature type="domain" description="Protein kinase" evidence="13">
    <location>
        <begin position="346"/>
        <end position="598"/>
    </location>
</feature>
<feature type="domain" description="Gnk2-homologous" evidence="14">
    <location>
        <begin position="164"/>
        <end position="269"/>
    </location>
</feature>
<evidence type="ECO:0008006" key="17">
    <source>
        <dbReference type="Google" id="ProtNLM"/>
    </source>
</evidence>
<keyword evidence="2" id="KW-0808">Transferase</keyword>
<feature type="domain" description="Gnk2-homologous" evidence="14">
    <location>
        <begin position="49"/>
        <end position="152"/>
    </location>
</feature>
<dbReference type="FunFam" id="3.30.430.20:FF:000017">
    <property type="entry name" value="Cysteine-rich receptor-like protein kinase 2"/>
    <property type="match status" value="1"/>
</dbReference>
<feature type="signal peptide" evidence="12">
    <location>
        <begin position="1"/>
        <end position="39"/>
    </location>
</feature>
<dbReference type="PROSITE" id="PS00107">
    <property type="entry name" value="PROTEIN_KINASE_ATP"/>
    <property type="match status" value="1"/>
</dbReference>
<proteinExistence type="predicted"/>
<dbReference type="SMART" id="SM00220">
    <property type="entry name" value="S_TKc"/>
    <property type="match status" value="1"/>
</dbReference>
<dbReference type="InterPro" id="IPR008271">
    <property type="entry name" value="Ser/Thr_kinase_AS"/>
</dbReference>
<evidence type="ECO:0000313" key="16">
    <source>
        <dbReference type="Proteomes" id="UP001177003"/>
    </source>
</evidence>
<dbReference type="PROSITE" id="PS50011">
    <property type="entry name" value="PROTEIN_KINASE_DOM"/>
    <property type="match status" value="1"/>
</dbReference>
<dbReference type="PROSITE" id="PS00108">
    <property type="entry name" value="PROTEIN_KINASE_ST"/>
    <property type="match status" value="1"/>
</dbReference>
<dbReference type="EMBL" id="OX465078">
    <property type="protein sequence ID" value="CAI9271167.1"/>
    <property type="molecule type" value="Genomic_DNA"/>
</dbReference>
<feature type="transmembrane region" description="Helical" evidence="11">
    <location>
        <begin position="292"/>
        <end position="313"/>
    </location>
</feature>
<dbReference type="InterPro" id="IPR038408">
    <property type="entry name" value="GNK2_sf"/>
</dbReference>
<dbReference type="Gene3D" id="3.30.430.20">
    <property type="entry name" value="Gnk2 domain, C-X8-C-X2-C motif"/>
    <property type="match status" value="2"/>
</dbReference>
<dbReference type="PROSITE" id="PS51473">
    <property type="entry name" value="GNK2"/>
    <property type="match status" value="2"/>
</dbReference>
<evidence type="ECO:0000256" key="4">
    <source>
        <dbReference type="ARBA" id="ARBA00022737"/>
    </source>
</evidence>
<dbReference type="Pfam" id="PF01657">
    <property type="entry name" value="Stress-antifung"/>
    <property type="match status" value="2"/>
</dbReference>
<dbReference type="Gene3D" id="1.10.510.10">
    <property type="entry name" value="Transferase(Phosphotransferase) domain 1"/>
    <property type="match status" value="1"/>
</dbReference>
<keyword evidence="6" id="KW-0418">Kinase</keyword>
<evidence type="ECO:0000256" key="7">
    <source>
        <dbReference type="ARBA" id="ARBA00022840"/>
    </source>
</evidence>
<dbReference type="CDD" id="cd14066">
    <property type="entry name" value="STKc_IRAK"/>
    <property type="match status" value="1"/>
</dbReference>
<dbReference type="InterPro" id="IPR011009">
    <property type="entry name" value="Kinase-like_dom_sf"/>
</dbReference>
<sequence>MINRSTFIIRTRRWPVPLWKMTELVVLVILLMMSNLGTSQSNNNTNTTNTPIRLSCGINPVTSSSSLFSSLDSTITELRSQLWNKDVYFPRAHDLRSLDLVYGLAQCRNYLSAAQCVACFDAAVSAIKTCSSVTGAYVFLDNCFLRFENYPEFYEDPQAKMDVKIAPTLICGNQLASEATIFNQIVGELLSDIRVATPRTSNFYVASTKRLPSGNTTIYAIAQCVESVTQPICEQCMNISYNNLNSCPPSKEGRTLDFGCFLRYSQTPFFQDNQTTNIIHFLSKGSSRKSGMIIGASVGVGIILLIIASSLWYKLRKKPKKDEGKHQFEGVKAYKYTDLQSATHNFKEEYKIGKGGYGEVFKAVLDNENVVAVKKLHDGYGKSKLEFNNEVKLISNIHHRNLTRLLGWSSDGPQVLLVLEYMPQGSLDKFLWGEKRGTLNWRQRFDIMVGIARGLVHLHEEFHVKIIHRDIKSNNILLDDNFQPKIADFGLARDQPEDQSHVSTLFAGTLGYTAPEYATNGQLSEKVDTYSFGIVALEIISGRRGTAVNLDPHGNNYLLQHAWELYESGMHIELVDKALDPNEYEEENMMNMIEIALLCTQSPVNLRPIMSEVVLMLSSGGSFRRLQMTRPTVIDHHRRIHVDAKGLHQM</sequence>
<keyword evidence="11" id="KW-1133">Transmembrane helix</keyword>
<dbReference type="FunFam" id="3.30.200.20:FF:000015">
    <property type="entry name" value="Somatic embryogenesis receptor kinase 1"/>
    <property type="match status" value="1"/>
</dbReference>
<dbReference type="CDD" id="cd23509">
    <property type="entry name" value="Gnk2-like"/>
    <property type="match status" value="2"/>
</dbReference>
<dbReference type="Gene3D" id="3.30.200.20">
    <property type="entry name" value="Phosphorylase Kinase, domain 1"/>
    <property type="match status" value="1"/>
</dbReference>
<keyword evidence="16" id="KW-1185">Reference proteome</keyword>
<evidence type="ECO:0000256" key="11">
    <source>
        <dbReference type="SAM" id="Phobius"/>
    </source>
</evidence>
<reference evidence="15" key="1">
    <citation type="submission" date="2023-04" db="EMBL/GenBank/DDBJ databases">
        <authorList>
            <person name="Vijverberg K."/>
            <person name="Xiong W."/>
            <person name="Schranz E."/>
        </authorList>
    </citation>
    <scope>NUCLEOTIDE SEQUENCE</scope>
</reference>
<dbReference type="PANTHER" id="PTHR47973">
    <property type="entry name" value="CYSTEINE-RICH RECEPTOR-LIKE PROTEIN KINASE 3"/>
    <property type="match status" value="1"/>
</dbReference>
<organism evidence="15 16">
    <name type="scientific">Lactuca saligna</name>
    <name type="common">Willowleaf lettuce</name>
    <dbReference type="NCBI Taxonomy" id="75948"/>
    <lineage>
        <taxon>Eukaryota</taxon>
        <taxon>Viridiplantae</taxon>
        <taxon>Streptophyta</taxon>
        <taxon>Embryophyta</taxon>
        <taxon>Tracheophyta</taxon>
        <taxon>Spermatophyta</taxon>
        <taxon>Magnoliopsida</taxon>
        <taxon>eudicotyledons</taxon>
        <taxon>Gunneridae</taxon>
        <taxon>Pentapetalae</taxon>
        <taxon>asterids</taxon>
        <taxon>campanulids</taxon>
        <taxon>Asterales</taxon>
        <taxon>Asteraceae</taxon>
        <taxon>Cichorioideae</taxon>
        <taxon>Cichorieae</taxon>
        <taxon>Lactucinae</taxon>
        <taxon>Lactuca</taxon>
    </lineage>
</organism>
<dbReference type="Pfam" id="PF00069">
    <property type="entry name" value="Pkinase"/>
    <property type="match status" value="1"/>
</dbReference>
<dbReference type="GO" id="GO:0005524">
    <property type="term" value="F:ATP binding"/>
    <property type="evidence" value="ECO:0007669"/>
    <property type="project" value="UniProtKB-UniRule"/>
</dbReference>
<dbReference type="AlphaFoldDB" id="A0AA35VYL8"/>
<dbReference type="InterPro" id="IPR000719">
    <property type="entry name" value="Prot_kinase_dom"/>
</dbReference>
<name>A0AA35VYL8_LACSI</name>
<keyword evidence="5 10" id="KW-0547">Nucleotide-binding</keyword>
<evidence type="ECO:0000256" key="6">
    <source>
        <dbReference type="ARBA" id="ARBA00022777"/>
    </source>
</evidence>
<dbReference type="Proteomes" id="UP001177003">
    <property type="component" value="Chromosome 2"/>
</dbReference>
<evidence type="ECO:0000256" key="9">
    <source>
        <dbReference type="ARBA" id="ARBA00023180"/>
    </source>
</evidence>
<accession>A0AA35VYL8</accession>
<evidence type="ECO:0000256" key="3">
    <source>
        <dbReference type="ARBA" id="ARBA00022729"/>
    </source>
</evidence>
<dbReference type="SUPFAM" id="SSF56112">
    <property type="entry name" value="Protein kinase-like (PK-like)"/>
    <property type="match status" value="1"/>
</dbReference>
<keyword evidence="3 12" id="KW-0732">Signal</keyword>